<dbReference type="AlphaFoldDB" id="A0A914P0V4"/>
<proteinExistence type="predicted"/>
<evidence type="ECO:0000313" key="2">
    <source>
        <dbReference type="WBParaSite" id="PDA_v2.g1140.t1"/>
    </source>
</evidence>
<organism evidence="1 2">
    <name type="scientific">Panagrolaimus davidi</name>
    <dbReference type="NCBI Taxonomy" id="227884"/>
    <lineage>
        <taxon>Eukaryota</taxon>
        <taxon>Metazoa</taxon>
        <taxon>Ecdysozoa</taxon>
        <taxon>Nematoda</taxon>
        <taxon>Chromadorea</taxon>
        <taxon>Rhabditida</taxon>
        <taxon>Tylenchina</taxon>
        <taxon>Panagrolaimomorpha</taxon>
        <taxon>Panagrolaimoidea</taxon>
        <taxon>Panagrolaimidae</taxon>
        <taxon>Panagrolaimus</taxon>
    </lineage>
</organism>
<name>A0A914P0V4_9BILA</name>
<protein>
    <submittedName>
        <fullName evidence="2">Uncharacterized protein</fullName>
    </submittedName>
</protein>
<dbReference type="Proteomes" id="UP000887578">
    <property type="component" value="Unplaced"/>
</dbReference>
<sequence length="193" mass="22951">MYESNKRLYAEIKAVENNVEEWFKLVSKFGDEANDEEFVRHNVEYRLGSNLLDIKLWKLYIEYLRIHDSKEMLQVYSKYCRFFLDDFEMKEKYKNEVEKYGPVFVSWKNLFDFESQKLSDDEEKNKNKIEDSGMDGPSAPKRLCVSLSEEKVENSAGGIQIFSSFRFRHTGKTVPFRTEIIPKYVFFPKVSLP</sequence>
<accession>A0A914P0V4</accession>
<dbReference type="WBParaSite" id="PDA_v2.g1140.t1">
    <property type="protein sequence ID" value="PDA_v2.g1140.t1"/>
    <property type="gene ID" value="PDA_v2.g1140"/>
</dbReference>
<reference evidence="2" key="1">
    <citation type="submission" date="2022-11" db="UniProtKB">
        <authorList>
            <consortium name="WormBaseParasite"/>
        </authorList>
    </citation>
    <scope>IDENTIFICATION</scope>
</reference>
<keyword evidence="1" id="KW-1185">Reference proteome</keyword>
<evidence type="ECO:0000313" key="1">
    <source>
        <dbReference type="Proteomes" id="UP000887578"/>
    </source>
</evidence>